<evidence type="ECO:0000256" key="1">
    <source>
        <dbReference type="SAM" id="Coils"/>
    </source>
</evidence>
<dbReference type="AlphaFoldDB" id="A0A2M8F976"/>
<keyword evidence="2" id="KW-1133">Transmembrane helix</keyword>
<comment type="caution">
    <text evidence="3">The sequence shown here is derived from an EMBL/GenBank/DDBJ whole genome shotgun (WGS) entry which is preliminary data.</text>
</comment>
<keyword evidence="2" id="KW-0472">Membrane</keyword>
<protein>
    <submittedName>
        <fullName evidence="3">Uncharacterized protein</fullName>
    </submittedName>
</protein>
<organism evidence="3 4">
    <name type="scientific">Candidatus Magasanikbacteria bacterium CG_4_9_14_0_2_um_filter_42_11</name>
    <dbReference type="NCBI Taxonomy" id="1974643"/>
    <lineage>
        <taxon>Bacteria</taxon>
        <taxon>Candidatus Magasanikiibacteriota</taxon>
    </lineage>
</organism>
<accession>A0A2M8F976</accession>
<name>A0A2M8F976_9BACT</name>
<keyword evidence="2" id="KW-0812">Transmembrane</keyword>
<evidence type="ECO:0000256" key="2">
    <source>
        <dbReference type="SAM" id="Phobius"/>
    </source>
</evidence>
<proteinExistence type="predicted"/>
<dbReference type="Proteomes" id="UP000231456">
    <property type="component" value="Unassembled WGS sequence"/>
</dbReference>
<keyword evidence="1" id="KW-0175">Coiled coil</keyword>
<dbReference type="EMBL" id="PFRH01000115">
    <property type="protein sequence ID" value="PJC52304.1"/>
    <property type="molecule type" value="Genomic_DNA"/>
</dbReference>
<feature type="coiled-coil region" evidence="1">
    <location>
        <begin position="43"/>
        <end position="70"/>
    </location>
</feature>
<evidence type="ECO:0000313" key="3">
    <source>
        <dbReference type="EMBL" id="PJC52304.1"/>
    </source>
</evidence>
<sequence length="378" mass="42113">MNRYDDEPRQRSFLVRFLFCLVILPFLGMDLGCADEQQPTIDDSSLTERLEALEDQVAELEVRADLVESLENRVHSLELQHLVAVADHQKLEAELETLRTKVNPLLGEISQVTYKVETLEIQNDSQQVDINRLLEYTFPLRMAFTLKGFDNNNPYDNEIHVNGTLNATGQEITAQSISTQGLYATHANLSNMEVGFSATFRYGINIGQDGTMHFGYNEMMTLAGYKNAFRVDHDGNGNSWVRVMANQGLIGSYISAEEQLWGKNIYIDERSILNGNIENSAMPSLFESSWLAHASEFFKIFQNPIDGKWYIQVEGAHLATLDGFLATGGEDAFSVEGDVFINGEGNTPVDVYIHGTVSVNGSLDANCSYPIASCNAQP</sequence>
<feature type="transmembrane region" description="Helical" evidence="2">
    <location>
        <begin position="12"/>
        <end position="29"/>
    </location>
</feature>
<evidence type="ECO:0000313" key="4">
    <source>
        <dbReference type="Proteomes" id="UP000231456"/>
    </source>
</evidence>
<gene>
    <name evidence="3" type="ORF">CO030_03595</name>
</gene>
<reference evidence="4" key="1">
    <citation type="submission" date="2017-09" db="EMBL/GenBank/DDBJ databases">
        <title>Depth-based differentiation of microbial function through sediment-hosted aquifers and enrichment of novel symbionts in the deep terrestrial subsurface.</title>
        <authorList>
            <person name="Probst A.J."/>
            <person name="Ladd B."/>
            <person name="Jarett J.K."/>
            <person name="Geller-Mcgrath D.E."/>
            <person name="Sieber C.M.K."/>
            <person name="Emerson J.B."/>
            <person name="Anantharaman K."/>
            <person name="Thomas B.C."/>
            <person name="Malmstrom R."/>
            <person name="Stieglmeier M."/>
            <person name="Klingl A."/>
            <person name="Woyke T."/>
            <person name="Ryan C.M."/>
            <person name="Banfield J.F."/>
        </authorList>
    </citation>
    <scope>NUCLEOTIDE SEQUENCE [LARGE SCALE GENOMIC DNA]</scope>
</reference>